<reference evidence="2 3" key="1">
    <citation type="submission" date="2018-07" db="EMBL/GenBank/DDBJ databases">
        <title>Genomic Encyclopedia of Type Strains, Phase IV (KMG-IV): sequencing the most valuable type-strain genomes for metagenomic binning, comparative biology and taxonomic classification.</title>
        <authorList>
            <person name="Goeker M."/>
        </authorList>
    </citation>
    <scope>NUCLEOTIDE SEQUENCE [LARGE SCALE GENOMIC DNA]</scope>
    <source>
        <strain evidence="2 3">DSM 27696</strain>
    </source>
</reference>
<protein>
    <submittedName>
        <fullName evidence="2">Uncharacterized protein</fullName>
    </submittedName>
</protein>
<dbReference type="AlphaFoldDB" id="A0A368X7A1"/>
<comment type="caution">
    <text evidence="2">The sequence shown here is derived from an EMBL/GenBank/DDBJ whole genome shotgun (WGS) entry which is preliminary data.</text>
</comment>
<keyword evidence="3" id="KW-1185">Reference proteome</keyword>
<evidence type="ECO:0000256" key="1">
    <source>
        <dbReference type="SAM" id="Phobius"/>
    </source>
</evidence>
<gene>
    <name evidence="2" type="ORF">DFR57_1155</name>
</gene>
<sequence>MKSLSISTHNQFFLILLTGAIVYQGYSPFLVEERRRLVEQVVELKGRIKWMKYNGIYKKLSILKRSN</sequence>
<evidence type="ECO:0000313" key="2">
    <source>
        <dbReference type="EMBL" id="RCW63880.1"/>
    </source>
</evidence>
<organism evidence="2 3">
    <name type="scientific">Saliterribacillus persicus</name>
    <dbReference type="NCBI Taxonomy" id="930114"/>
    <lineage>
        <taxon>Bacteria</taxon>
        <taxon>Bacillati</taxon>
        <taxon>Bacillota</taxon>
        <taxon>Bacilli</taxon>
        <taxon>Bacillales</taxon>
        <taxon>Bacillaceae</taxon>
        <taxon>Saliterribacillus</taxon>
    </lineage>
</organism>
<feature type="transmembrane region" description="Helical" evidence="1">
    <location>
        <begin position="12"/>
        <end position="31"/>
    </location>
</feature>
<evidence type="ECO:0000313" key="3">
    <source>
        <dbReference type="Proteomes" id="UP000252585"/>
    </source>
</evidence>
<accession>A0A368X7A1</accession>
<keyword evidence="1" id="KW-0472">Membrane</keyword>
<name>A0A368X7A1_9BACI</name>
<keyword evidence="1" id="KW-1133">Transmembrane helix</keyword>
<dbReference type="EMBL" id="QPJJ01000015">
    <property type="protein sequence ID" value="RCW63880.1"/>
    <property type="molecule type" value="Genomic_DNA"/>
</dbReference>
<dbReference type="Proteomes" id="UP000252585">
    <property type="component" value="Unassembled WGS sequence"/>
</dbReference>
<keyword evidence="1" id="KW-0812">Transmembrane</keyword>
<proteinExistence type="predicted"/>